<proteinExistence type="predicted"/>
<gene>
    <name evidence="1" type="ORF">NEPTK9_000657</name>
</gene>
<dbReference type="Proteomes" id="UP001194714">
    <property type="component" value="Unassembled WGS sequence"/>
</dbReference>
<reference evidence="1 2" key="1">
    <citation type="submission" date="2020-01" db="EMBL/GenBank/DDBJ databases">
        <title>Draft genome sequence of Cand. Neptunochlamydia vexilliferae K9.</title>
        <authorList>
            <person name="Schulz F."/>
            <person name="Koestlbacher S."/>
            <person name="Wascher F."/>
            <person name="Pizzetti I."/>
            <person name="Horn M."/>
        </authorList>
    </citation>
    <scope>NUCLEOTIDE SEQUENCE [LARGE SCALE GENOMIC DNA]</scope>
    <source>
        <strain evidence="1 2">K9</strain>
    </source>
</reference>
<evidence type="ECO:0000313" key="2">
    <source>
        <dbReference type="Proteomes" id="UP001194714"/>
    </source>
</evidence>
<comment type="caution">
    <text evidence="1">The sequence shown here is derived from an EMBL/GenBank/DDBJ whole genome shotgun (WGS) entry which is preliminary data.</text>
</comment>
<dbReference type="RefSeq" id="WP_194847447.1">
    <property type="nucleotide sequence ID" value="NZ_JAAEJV010000012.1"/>
</dbReference>
<evidence type="ECO:0000313" key="1">
    <source>
        <dbReference type="EMBL" id="MBF5059149.1"/>
    </source>
</evidence>
<accession>A0ABS0AYE2</accession>
<sequence length="923" mass="106020">MSITFIKAPPFRVDFEQYRKESIEPILSLEDQISRVTGIILRAAGYSAFETLKHLPTSFKHIALGYRGSITVWYPPKSLHFAVFKMFFWVLRIGLSFLEMTYQEVMQALGPSHHLYLQKYAGEDIDPRHLRTTHLEIDVSHVPADVTISRLLTEFDKLNFDRSKEPGHRKCPDGFTVERLRAGLKRFVDNVNGRVPFLATPPASQTAHLLAFYDHMERATRCAFHAVLKALEEKADENTLEDHSRFLIDFAMSGEYCGTRFMSQAMRAYGHYCGGSVPSGTLEDSIVETLAQARNDIASKQIAKHFGGDVHGHGKYMDHLGELLGIPGTAHVIETLSQDFDTDHYLKLFFEAYTPNFIIKTIQKKVKKSAVLREQVFDWLKDQRGNWVAKKPDSAKELEEKIQAVLEKEPSVDGSNLWKGVSRFLNLLTHLKNKGVKFPKRTDWQTFVFRLFILKESKNWIKDRGLIMRACNHPHLAPLLNQDNIDKEALRPIIANLVKVEEIRKIAYIGTSDLLQVIDNQADLSKVVKKFLESCLNVTESHVEFLQALDVGEAAKNGFSTEIIEWLLVHYKIFRPQEVPKKTEQAADTTSTQKIDLKKVELSELNLPMNDAVHVAIGVDAFFKDSKLKQELKASIKVLPFILDPLAAVLLPCIELGRSRRYSFETSSARRLRKVLFNRAFKINSQIADQQLCKERPELLSSYPEGKSRLINHLNIAASIIDGCPWPLVWIAAIFFAEKALKELYRRVSPLAKRIEGHYTTYLKPHIDKVRDYSISLYQTRVPPQVKKEVNRVVKLASWIHRYSLPFFVISSILQEVGRYRNLQLVNRFFHWFNPEIFLIGFQSLSNFSGVQGNLFYKYIYYTVRPTLSRALREKAHQIEVEKLQAWRSNVYQLWNKELARFPILRQKKANHAASSSSSSSNK</sequence>
<organism evidence="1 2">
    <name type="scientific">Candidatus Neptunichlamydia vexilliferae</name>
    <dbReference type="NCBI Taxonomy" id="1651774"/>
    <lineage>
        <taxon>Bacteria</taxon>
        <taxon>Pseudomonadati</taxon>
        <taxon>Chlamydiota</taxon>
        <taxon>Chlamydiia</taxon>
        <taxon>Parachlamydiales</taxon>
        <taxon>Simkaniaceae</taxon>
        <taxon>Candidatus Neptunichlamydia</taxon>
    </lineage>
</organism>
<name>A0ABS0AYE2_9BACT</name>
<dbReference type="EMBL" id="JAAEJV010000012">
    <property type="protein sequence ID" value="MBF5059149.1"/>
    <property type="molecule type" value="Genomic_DNA"/>
</dbReference>
<keyword evidence="2" id="KW-1185">Reference proteome</keyword>
<protein>
    <submittedName>
        <fullName evidence="1">Uncharacterized protein</fullName>
    </submittedName>
</protein>